<dbReference type="RefSeq" id="YP_010654691.1">
    <property type="nucleotide sequence ID" value="NC_070814.1"/>
</dbReference>
<dbReference type="EMBL" id="MH155867">
    <property type="protein sequence ID" value="AWN05083.1"/>
    <property type="molecule type" value="Genomic_DNA"/>
</dbReference>
<proteinExistence type="predicted"/>
<evidence type="ECO:0000313" key="2">
    <source>
        <dbReference type="Proteomes" id="UP000246494"/>
    </source>
</evidence>
<keyword evidence="2" id="KW-1185">Reference proteome</keyword>
<protein>
    <submittedName>
        <fullName evidence="1">Uncharacterized protein</fullName>
    </submittedName>
</protein>
<evidence type="ECO:0000313" key="1">
    <source>
        <dbReference type="EMBL" id="AWN05083.1"/>
    </source>
</evidence>
<reference evidence="2" key="1">
    <citation type="submission" date="2018-04" db="EMBL/GenBank/DDBJ databases">
        <authorList>
            <person name="Go L.Y."/>
            <person name="Mitchell J.A."/>
        </authorList>
    </citation>
    <scope>NUCLEOTIDE SEQUENCE [LARGE SCALE GENOMIC DNA]</scope>
</reference>
<dbReference type="KEGG" id="vg:77930541"/>
<sequence length="32" mass="3575">MRLAAATVVAFFLGFAVTFWHNLRPEHTGADQ</sequence>
<gene>
    <name evidence="1" type="primary">59</name>
    <name evidence="1" type="ORF">SEA_EASLEY_59</name>
</gene>
<organism evidence="1 2">
    <name type="scientific">Gordonia phage Easley</name>
    <dbReference type="NCBI Taxonomy" id="2182395"/>
    <lineage>
        <taxon>Viruses</taxon>
        <taxon>Duplodnaviria</taxon>
        <taxon>Heunggongvirae</taxon>
        <taxon>Uroviricota</taxon>
        <taxon>Caudoviricetes</taxon>
        <taxon>Beenievirus</taxon>
        <taxon>Beenievirus easley</taxon>
    </lineage>
</organism>
<dbReference type="Proteomes" id="UP000246494">
    <property type="component" value="Segment"/>
</dbReference>
<accession>A0A2U8UN98</accession>
<name>A0A2U8UN98_9CAUD</name>
<dbReference type="GeneID" id="77930541"/>